<accession>A0A0B7JMW7</accession>
<organism evidence="2">
    <name type="scientific">Bionectria ochroleuca</name>
    <name type="common">Gliocladium roseum</name>
    <dbReference type="NCBI Taxonomy" id="29856"/>
    <lineage>
        <taxon>Eukaryota</taxon>
        <taxon>Fungi</taxon>
        <taxon>Dikarya</taxon>
        <taxon>Ascomycota</taxon>
        <taxon>Pezizomycotina</taxon>
        <taxon>Sordariomycetes</taxon>
        <taxon>Hypocreomycetidae</taxon>
        <taxon>Hypocreales</taxon>
        <taxon>Bionectriaceae</taxon>
        <taxon>Clonostachys</taxon>
    </lineage>
</organism>
<protein>
    <submittedName>
        <fullName evidence="2">Uncharacterized protein</fullName>
    </submittedName>
</protein>
<dbReference type="AlphaFoldDB" id="A0A0B7JMW7"/>
<gene>
    <name evidence="2" type="ORF">BN869_000000160_1</name>
</gene>
<name>A0A0B7JMW7_BIOOC</name>
<proteinExistence type="predicted"/>
<feature type="compositionally biased region" description="Low complexity" evidence="1">
    <location>
        <begin position="19"/>
        <end position="34"/>
    </location>
</feature>
<sequence length="339" mass="38455">MANAIRRIFGPRSCEVRYTQSSSQTTPDSQDPPDYAMAIQAGDSECAPATEAGDEKQSPSSYNITANDKKTLELGETRGRCDCCQHESCCLEHHSLRYSSASTLAPVHSLMTYHLSFEHLSCIRRKLGDKMQKTSYVPELSWKDSVTSMDGVDYEMLSEVYTSKGEFLQRQQIRLRYGQNDSSPNGEQLFGCPHQSVRISSPVRNERSSLIDVKVDISHHPPRCASHKSRTWCNLEGQYAHIAVCTICHSDAELQLRMNTHYLIIVYTCYRSLGTAEDSSDPKWKALLTGEGHGSRPDKELDLYKHVYKEAFRLRRSFLEPARYQTPSGMVDMSIRDDY</sequence>
<dbReference type="EMBL" id="CDPU01000001">
    <property type="protein sequence ID" value="CEO44105.1"/>
    <property type="molecule type" value="Genomic_DNA"/>
</dbReference>
<reference evidence="2" key="1">
    <citation type="submission" date="2015-01" db="EMBL/GenBank/DDBJ databases">
        <authorList>
            <person name="Durling Mikael"/>
        </authorList>
    </citation>
    <scope>NUCLEOTIDE SEQUENCE</scope>
</reference>
<evidence type="ECO:0000256" key="1">
    <source>
        <dbReference type="SAM" id="MobiDB-lite"/>
    </source>
</evidence>
<evidence type="ECO:0000313" key="2">
    <source>
        <dbReference type="EMBL" id="CEO44105.1"/>
    </source>
</evidence>
<feature type="region of interest" description="Disordered" evidence="1">
    <location>
        <begin position="16"/>
        <end position="67"/>
    </location>
</feature>